<dbReference type="EC" id="2.4.1.-" evidence="4"/>
<evidence type="ECO:0000256" key="4">
    <source>
        <dbReference type="RuleBase" id="RU362057"/>
    </source>
</evidence>
<accession>A0A368QTV7</accession>
<keyword evidence="2 3" id="KW-0808">Transferase</keyword>
<dbReference type="PANTHER" id="PTHR48047:SF51">
    <property type="entry name" value="GLYCOSYLTRANSFERASE"/>
    <property type="match status" value="1"/>
</dbReference>
<dbReference type="KEGG" id="sita:101762163"/>
<dbReference type="CDD" id="cd03784">
    <property type="entry name" value="GT1_Gtf-like"/>
    <property type="match status" value="1"/>
</dbReference>
<dbReference type="OrthoDB" id="5835829at2759"/>
<gene>
    <name evidence="5" type="ORF">SETIT_4G120200v2</name>
</gene>
<proteinExistence type="inferred from homology"/>
<reference evidence="5" key="2">
    <citation type="submission" date="2015-07" db="EMBL/GenBank/DDBJ databases">
        <authorList>
            <person name="Noorani M."/>
        </authorList>
    </citation>
    <scope>NUCLEOTIDE SEQUENCE</scope>
    <source>
        <strain evidence="5">Yugu1</strain>
    </source>
</reference>
<organism evidence="5">
    <name type="scientific">Setaria italica</name>
    <name type="common">Foxtail millet</name>
    <name type="synonym">Panicum italicum</name>
    <dbReference type="NCBI Taxonomy" id="4555"/>
    <lineage>
        <taxon>Eukaryota</taxon>
        <taxon>Viridiplantae</taxon>
        <taxon>Streptophyta</taxon>
        <taxon>Embryophyta</taxon>
        <taxon>Tracheophyta</taxon>
        <taxon>Spermatophyta</taxon>
        <taxon>Magnoliopsida</taxon>
        <taxon>Liliopsida</taxon>
        <taxon>Poales</taxon>
        <taxon>Poaceae</taxon>
        <taxon>PACMAD clade</taxon>
        <taxon>Panicoideae</taxon>
        <taxon>Panicodae</taxon>
        <taxon>Paniceae</taxon>
        <taxon>Cenchrinae</taxon>
        <taxon>Setaria</taxon>
    </lineage>
</organism>
<comment type="similarity">
    <text evidence="1 3">Belongs to the UDP-glycosyltransferase family.</text>
</comment>
<dbReference type="Pfam" id="PF00201">
    <property type="entry name" value="UDPGT"/>
    <property type="match status" value="1"/>
</dbReference>
<dbReference type="PROSITE" id="PS00375">
    <property type="entry name" value="UDPGT"/>
    <property type="match status" value="1"/>
</dbReference>
<evidence type="ECO:0000256" key="1">
    <source>
        <dbReference type="ARBA" id="ARBA00009995"/>
    </source>
</evidence>
<dbReference type="AlphaFoldDB" id="A0A368QTV7"/>
<dbReference type="SUPFAM" id="SSF53756">
    <property type="entry name" value="UDP-Glycosyltransferase/glycogen phosphorylase"/>
    <property type="match status" value="1"/>
</dbReference>
<dbReference type="PANTHER" id="PTHR48047">
    <property type="entry name" value="GLYCOSYLTRANSFERASE"/>
    <property type="match status" value="1"/>
</dbReference>
<evidence type="ECO:0000313" key="5">
    <source>
        <dbReference type="EMBL" id="RCV21208.1"/>
    </source>
</evidence>
<dbReference type="Gene3D" id="3.40.50.2000">
    <property type="entry name" value="Glycogen Phosphorylase B"/>
    <property type="match status" value="2"/>
</dbReference>
<reference evidence="5" key="1">
    <citation type="journal article" date="2012" name="Nat. Biotechnol.">
        <title>Reference genome sequence of the model plant Setaria.</title>
        <authorList>
            <person name="Bennetzen J.L."/>
            <person name="Schmutz J."/>
            <person name="Wang H."/>
            <person name="Percifield R."/>
            <person name="Hawkins J."/>
            <person name="Pontaroli A.C."/>
            <person name="Estep M."/>
            <person name="Feng L."/>
            <person name="Vaughn J.N."/>
            <person name="Grimwood J."/>
            <person name="Jenkins J."/>
            <person name="Barry K."/>
            <person name="Lindquist E."/>
            <person name="Hellsten U."/>
            <person name="Deshpande S."/>
            <person name="Wang X."/>
            <person name="Wu X."/>
            <person name="Mitros T."/>
            <person name="Triplett J."/>
            <person name="Yang X."/>
            <person name="Ye C.Y."/>
            <person name="Mauro-Herrera M."/>
            <person name="Wang L."/>
            <person name="Li P."/>
            <person name="Sharma M."/>
            <person name="Sharma R."/>
            <person name="Ronald P.C."/>
            <person name="Panaud O."/>
            <person name="Kellogg E.A."/>
            <person name="Brutnell T.P."/>
            <person name="Doust A.N."/>
            <person name="Tuskan G.A."/>
            <person name="Rokhsar D."/>
            <person name="Devos K.M."/>
        </authorList>
    </citation>
    <scope>NUCLEOTIDE SEQUENCE [LARGE SCALE GENOMIC DNA]</scope>
    <source>
        <strain evidence="5">Yugu1</strain>
    </source>
</reference>
<evidence type="ECO:0000256" key="2">
    <source>
        <dbReference type="ARBA" id="ARBA00022679"/>
    </source>
</evidence>
<name>A0A368QTV7_SETIT</name>
<dbReference type="EMBL" id="CM003531">
    <property type="protein sequence ID" value="RCV21208.1"/>
    <property type="molecule type" value="Genomic_DNA"/>
</dbReference>
<dbReference type="FunFam" id="3.40.50.2000:FF:000107">
    <property type="entry name" value="Glycosyltransferase"/>
    <property type="match status" value="1"/>
</dbReference>
<protein>
    <recommendedName>
        <fullName evidence="4">Glycosyltransferase</fullName>
        <ecNumber evidence="4">2.4.1.-</ecNumber>
    </recommendedName>
</protein>
<sequence length="475" mass="51294">MSMPMASSSPPPVLRHVVMLPFMAKGHAMPLLHLTRLLLCRGLASAVTFLATPRDAPFIRTGAPRAAAVVELPFPSSAAGPQSMEDLPSASSFLDVVSASAALRPAFGDALAALDPRPDLLVHDGFLPWAKDTADELGVPRLVSLGMGAFASCVPMAVLAQKPHARVSSPSEPFEVDGFPGLRFTKADLSPPFDDPEPAGPHWDFICESGRAMGSSRGSILNSFHELESFYIDKWNREMPLNKMWPVGPLCLAGEPVRTLDSDIAAWLDSRLAMNRPVLYVAFGSQADLSRSQLEEMAIGLDRSDLDFIWVVRSKWFGQDEPFQGRFGDRGKVVKYFINQLGVLSHKAIKGFFSHCGWNSVMESISMGVPILAYPMAAEQKLNAKFVVDVLKVGIRIWPSKMGDGGPGSELVPSEDVQTLARELILGEGGKCAAAKASELATSARAAMETGGSSFESLELMLREVCEIGRPEAKE</sequence>
<dbReference type="InterPro" id="IPR035595">
    <property type="entry name" value="UDP_glycos_trans_CS"/>
</dbReference>
<dbReference type="GO" id="GO:0008194">
    <property type="term" value="F:UDP-glycosyltransferase activity"/>
    <property type="evidence" value="ECO:0007669"/>
    <property type="project" value="InterPro"/>
</dbReference>
<evidence type="ECO:0000256" key="3">
    <source>
        <dbReference type="RuleBase" id="RU003718"/>
    </source>
</evidence>
<dbReference type="InterPro" id="IPR002213">
    <property type="entry name" value="UDP_glucos_trans"/>
</dbReference>
<keyword evidence="3" id="KW-0328">Glycosyltransferase</keyword>